<evidence type="ECO:0000313" key="1">
    <source>
        <dbReference type="EnsemblPlants" id="Bo5g023960.1"/>
    </source>
</evidence>
<protein>
    <submittedName>
        <fullName evidence="1">Uncharacterized protein</fullName>
    </submittedName>
</protein>
<reference evidence="1 2" key="1">
    <citation type="journal article" date="2014" name="Genome Biol.">
        <title>Transcriptome and methylome profiling reveals relics of genome dominance in the mesopolyploid Brassica oleracea.</title>
        <authorList>
            <person name="Parkin I.A."/>
            <person name="Koh C."/>
            <person name="Tang H."/>
            <person name="Robinson S.J."/>
            <person name="Kagale S."/>
            <person name="Clarke W.E."/>
            <person name="Town C.D."/>
            <person name="Nixon J."/>
            <person name="Krishnakumar V."/>
            <person name="Bidwell S.L."/>
            <person name="Denoeud F."/>
            <person name="Belcram H."/>
            <person name="Links M.G."/>
            <person name="Just J."/>
            <person name="Clarke C."/>
            <person name="Bender T."/>
            <person name="Huebert T."/>
            <person name="Mason A.S."/>
            <person name="Pires J.C."/>
            <person name="Barker G."/>
            <person name="Moore J."/>
            <person name="Walley P.G."/>
            <person name="Manoli S."/>
            <person name="Batley J."/>
            <person name="Edwards D."/>
            <person name="Nelson M.N."/>
            <person name="Wang X."/>
            <person name="Paterson A.H."/>
            <person name="King G."/>
            <person name="Bancroft I."/>
            <person name="Chalhoub B."/>
            <person name="Sharpe A.G."/>
        </authorList>
    </citation>
    <scope>NUCLEOTIDE SEQUENCE</scope>
    <source>
        <strain evidence="1 2">cv. TO1000</strain>
    </source>
</reference>
<dbReference type="HOGENOM" id="CLU_2964031_0_0_1"/>
<accession>A0A0D3CB33</accession>
<dbReference type="AlphaFoldDB" id="A0A0D3CB33"/>
<sequence>MFQVHKKCSLLTIHPSRRGRLCPLLKQWRVACVYGRLRSAASDSDALLVRGDTQGKVIT</sequence>
<evidence type="ECO:0000313" key="2">
    <source>
        <dbReference type="Proteomes" id="UP000032141"/>
    </source>
</evidence>
<proteinExistence type="predicted"/>
<keyword evidence="2" id="KW-1185">Reference proteome</keyword>
<name>A0A0D3CB33_BRAOL</name>
<dbReference type="EnsemblPlants" id="Bo5g023960.1">
    <property type="protein sequence ID" value="Bo5g023960.1"/>
    <property type="gene ID" value="Bo5g023960"/>
</dbReference>
<dbReference type="Gramene" id="Bo5g023960.1">
    <property type="protein sequence ID" value="Bo5g023960.1"/>
    <property type="gene ID" value="Bo5g023960"/>
</dbReference>
<organism evidence="1 2">
    <name type="scientific">Brassica oleracea var. oleracea</name>
    <dbReference type="NCBI Taxonomy" id="109376"/>
    <lineage>
        <taxon>Eukaryota</taxon>
        <taxon>Viridiplantae</taxon>
        <taxon>Streptophyta</taxon>
        <taxon>Embryophyta</taxon>
        <taxon>Tracheophyta</taxon>
        <taxon>Spermatophyta</taxon>
        <taxon>Magnoliopsida</taxon>
        <taxon>eudicotyledons</taxon>
        <taxon>Gunneridae</taxon>
        <taxon>Pentapetalae</taxon>
        <taxon>rosids</taxon>
        <taxon>malvids</taxon>
        <taxon>Brassicales</taxon>
        <taxon>Brassicaceae</taxon>
        <taxon>Brassiceae</taxon>
        <taxon>Brassica</taxon>
    </lineage>
</organism>
<reference evidence="1" key="2">
    <citation type="submission" date="2015-03" db="UniProtKB">
        <authorList>
            <consortium name="EnsemblPlants"/>
        </authorList>
    </citation>
    <scope>IDENTIFICATION</scope>
</reference>
<dbReference type="Proteomes" id="UP000032141">
    <property type="component" value="Chromosome C5"/>
</dbReference>